<keyword evidence="2" id="KW-1185">Reference proteome</keyword>
<accession>M3D3G7</accession>
<name>M3D3G7_SPHMS</name>
<proteinExistence type="predicted"/>
<dbReference type="Proteomes" id="UP000016931">
    <property type="component" value="Unassembled WGS sequence"/>
</dbReference>
<evidence type="ECO:0000313" key="1">
    <source>
        <dbReference type="EMBL" id="EMF12770.1"/>
    </source>
</evidence>
<dbReference type="AlphaFoldDB" id="M3D3G7"/>
<organism evidence="1 2">
    <name type="scientific">Sphaerulina musiva (strain SO2202)</name>
    <name type="common">Poplar stem canker fungus</name>
    <name type="synonym">Septoria musiva</name>
    <dbReference type="NCBI Taxonomy" id="692275"/>
    <lineage>
        <taxon>Eukaryota</taxon>
        <taxon>Fungi</taxon>
        <taxon>Dikarya</taxon>
        <taxon>Ascomycota</taxon>
        <taxon>Pezizomycotina</taxon>
        <taxon>Dothideomycetes</taxon>
        <taxon>Dothideomycetidae</taxon>
        <taxon>Mycosphaerellales</taxon>
        <taxon>Mycosphaerellaceae</taxon>
        <taxon>Sphaerulina</taxon>
    </lineage>
</organism>
<dbReference type="HOGENOM" id="CLU_2147448_0_0_1"/>
<dbReference type="GeneID" id="27899701"/>
<evidence type="ECO:0000313" key="2">
    <source>
        <dbReference type="Proteomes" id="UP000016931"/>
    </source>
</evidence>
<dbReference type="RefSeq" id="XP_016760891.1">
    <property type="nucleotide sequence ID" value="XM_016902564.1"/>
</dbReference>
<sequence>MPTVETTPLADLIMPSRKLFLESSLARQNRDSSVADSLDVYTAECRAPEKPVVFYNVTSKTMVEPIGAMTVAPLSSLLTATRYICRRSRLAWSCKQLSAMVTMRERTSMREI</sequence>
<gene>
    <name evidence="1" type="ORF">SEPMUDRAFT_133419</name>
</gene>
<reference evidence="1 2" key="1">
    <citation type="journal article" date="2012" name="PLoS Pathog.">
        <title>Diverse lifestyles and strategies of plant pathogenesis encoded in the genomes of eighteen Dothideomycetes fungi.</title>
        <authorList>
            <person name="Ohm R.A."/>
            <person name="Feau N."/>
            <person name="Henrissat B."/>
            <person name="Schoch C.L."/>
            <person name="Horwitz B.A."/>
            <person name="Barry K.W."/>
            <person name="Condon B.J."/>
            <person name="Copeland A.C."/>
            <person name="Dhillon B."/>
            <person name="Glaser F."/>
            <person name="Hesse C.N."/>
            <person name="Kosti I."/>
            <person name="LaButti K."/>
            <person name="Lindquist E.A."/>
            <person name="Lucas S."/>
            <person name="Salamov A.A."/>
            <person name="Bradshaw R.E."/>
            <person name="Ciuffetti L."/>
            <person name="Hamelin R.C."/>
            <person name="Kema G.H.J."/>
            <person name="Lawrence C."/>
            <person name="Scott J.A."/>
            <person name="Spatafora J.W."/>
            <person name="Turgeon B.G."/>
            <person name="de Wit P.J.G.M."/>
            <person name="Zhong S."/>
            <person name="Goodwin S.B."/>
            <person name="Grigoriev I.V."/>
        </authorList>
    </citation>
    <scope>NUCLEOTIDE SEQUENCE [LARGE SCALE GENOMIC DNA]</scope>
    <source>
        <strain evidence="1 2">SO2202</strain>
    </source>
</reference>
<dbReference type="EMBL" id="KB456264">
    <property type="protein sequence ID" value="EMF12770.1"/>
    <property type="molecule type" value="Genomic_DNA"/>
</dbReference>
<protein>
    <submittedName>
        <fullName evidence="1">Uncharacterized protein</fullName>
    </submittedName>
</protein>